<keyword evidence="6" id="KW-1185">Reference proteome</keyword>
<dbReference type="Proteomes" id="UP001190926">
    <property type="component" value="Unassembled WGS sequence"/>
</dbReference>
<dbReference type="SUPFAM" id="SSF110004">
    <property type="entry name" value="Glycolipid transfer protein, GLTP"/>
    <property type="match status" value="1"/>
</dbReference>
<dbReference type="FunFam" id="1.10.3520.10:FF:000005">
    <property type="entry name" value="Accelerated cell death 11"/>
    <property type="match status" value="1"/>
</dbReference>
<dbReference type="GO" id="GO:0016020">
    <property type="term" value="C:membrane"/>
    <property type="evidence" value="ECO:0007669"/>
    <property type="project" value="TreeGrafter"/>
</dbReference>
<dbReference type="PANTHER" id="PTHR10219">
    <property type="entry name" value="GLYCOLIPID TRANSFER PROTEIN-RELATED"/>
    <property type="match status" value="1"/>
</dbReference>
<comment type="similarity">
    <text evidence="1">Belongs to the GLTP family.</text>
</comment>
<dbReference type="GO" id="GO:0005829">
    <property type="term" value="C:cytosol"/>
    <property type="evidence" value="ECO:0007669"/>
    <property type="project" value="TreeGrafter"/>
</dbReference>
<reference evidence="5 6" key="1">
    <citation type="journal article" date="2021" name="Nat. Commun.">
        <title>Incipient diploidization of the medicinal plant Perilla within 10,000 years.</title>
        <authorList>
            <person name="Zhang Y."/>
            <person name="Shen Q."/>
            <person name="Leng L."/>
            <person name="Zhang D."/>
            <person name="Chen S."/>
            <person name="Shi Y."/>
            <person name="Ning Z."/>
            <person name="Chen S."/>
        </authorList>
    </citation>
    <scope>NUCLEOTIDE SEQUENCE [LARGE SCALE GENOMIC DNA]</scope>
    <source>
        <strain evidence="6">cv. PC099</strain>
    </source>
</reference>
<dbReference type="GO" id="GO:1902388">
    <property type="term" value="F:ceramide 1-phosphate transfer activity"/>
    <property type="evidence" value="ECO:0007669"/>
    <property type="project" value="TreeGrafter"/>
</dbReference>
<dbReference type="GO" id="GO:1902387">
    <property type="term" value="F:ceramide 1-phosphate binding"/>
    <property type="evidence" value="ECO:0007669"/>
    <property type="project" value="TreeGrafter"/>
</dbReference>
<dbReference type="PANTHER" id="PTHR10219:SF28">
    <property type="entry name" value="ACD11 HOMOLOG PROTEIN"/>
    <property type="match status" value="1"/>
</dbReference>
<evidence type="ECO:0000256" key="1">
    <source>
        <dbReference type="ARBA" id="ARBA00007148"/>
    </source>
</evidence>
<protein>
    <submittedName>
        <fullName evidence="5">Glycolipid transfer protein family protein</fullName>
    </submittedName>
</protein>
<organism evidence="5 6">
    <name type="scientific">Perilla frutescens var. hirtella</name>
    <name type="common">Perilla citriodora</name>
    <name type="synonym">Perilla setoyensis</name>
    <dbReference type="NCBI Taxonomy" id="608512"/>
    <lineage>
        <taxon>Eukaryota</taxon>
        <taxon>Viridiplantae</taxon>
        <taxon>Streptophyta</taxon>
        <taxon>Embryophyta</taxon>
        <taxon>Tracheophyta</taxon>
        <taxon>Spermatophyta</taxon>
        <taxon>Magnoliopsida</taxon>
        <taxon>eudicotyledons</taxon>
        <taxon>Gunneridae</taxon>
        <taxon>Pentapetalae</taxon>
        <taxon>asterids</taxon>
        <taxon>lamiids</taxon>
        <taxon>Lamiales</taxon>
        <taxon>Lamiaceae</taxon>
        <taxon>Nepetoideae</taxon>
        <taxon>Elsholtzieae</taxon>
        <taxon>Perilla</taxon>
    </lineage>
</organism>
<feature type="domain" description="Glycolipid transfer protein" evidence="4">
    <location>
        <begin position="72"/>
        <end position="209"/>
    </location>
</feature>
<keyword evidence="2" id="KW-0813">Transport</keyword>
<evidence type="ECO:0000313" key="6">
    <source>
        <dbReference type="Proteomes" id="UP001190926"/>
    </source>
</evidence>
<dbReference type="EMBL" id="SDAM02000050">
    <property type="protein sequence ID" value="KAH6834466.1"/>
    <property type="molecule type" value="Genomic_DNA"/>
</dbReference>
<evidence type="ECO:0000256" key="3">
    <source>
        <dbReference type="ARBA" id="ARBA00023055"/>
    </source>
</evidence>
<sequence>MALKLCSLFSRSEGSFKEKSENLVTSSRSSSREEDGFENLGSRFTPLSAVADAFEELSAVVNAAGEITGDLDLKSFCDACSLVSVLFGCLGAAFKFAELEYCSKVSSLKAASTTYITLNRALDFDVKNDTVRTAGSLSRQIRRVRQGIDLIATLFQNFLSSYDPSLKEAASSAYAKTCAPYHTWAVRTAVSAGMYALPTRDQLLLKLNENEESANREMRRFIKASAPIIEYIDKLYTSRNISLDW</sequence>
<comment type="caution">
    <text evidence="5">The sequence shown here is derived from an EMBL/GenBank/DDBJ whole genome shotgun (WGS) entry which is preliminary data.</text>
</comment>
<evidence type="ECO:0000313" key="5">
    <source>
        <dbReference type="EMBL" id="KAH6834466.1"/>
    </source>
</evidence>
<dbReference type="Gene3D" id="1.10.3520.10">
    <property type="entry name" value="Glycolipid transfer protein"/>
    <property type="match status" value="1"/>
</dbReference>
<keyword evidence="3" id="KW-0445">Lipid transport</keyword>
<evidence type="ECO:0000259" key="4">
    <source>
        <dbReference type="Pfam" id="PF08718"/>
    </source>
</evidence>
<dbReference type="Pfam" id="PF08718">
    <property type="entry name" value="GLTP"/>
    <property type="match status" value="1"/>
</dbReference>
<name>A0AAD4JIL5_PERFH</name>
<dbReference type="AlphaFoldDB" id="A0AAD4JIL5"/>
<dbReference type="InterPro" id="IPR036497">
    <property type="entry name" value="GLTP_sf"/>
</dbReference>
<accession>A0AAD4JIL5</accession>
<dbReference type="InterPro" id="IPR014830">
    <property type="entry name" value="Glycolipid_transfer_prot_dom"/>
</dbReference>
<evidence type="ECO:0000256" key="2">
    <source>
        <dbReference type="ARBA" id="ARBA00022448"/>
    </source>
</evidence>
<proteinExistence type="inferred from homology"/>
<gene>
    <name evidence="5" type="ORF">C2S53_004201</name>
</gene>